<keyword evidence="1" id="KW-0812">Transmembrane</keyword>
<dbReference type="AlphaFoldDB" id="A0A4P7PQQ8"/>
<evidence type="ECO:0000256" key="1">
    <source>
        <dbReference type="SAM" id="Phobius"/>
    </source>
</evidence>
<dbReference type="EMBL" id="CP038810">
    <property type="protein sequence ID" value="QBZ97099.1"/>
    <property type="molecule type" value="Genomic_DNA"/>
</dbReference>
<protein>
    <recommendedName>
        <fullName evidence="4">Competence protein</fullName>
    </recommendedName>
</protein>
<gene>
    <name evidence="2" type="ORF">GS03_00584</name>
</gene>
<dbReference type="OrthoDB" id="1144182at2"/>
<feature type="transmembrane region" description="Helical" evidence="1">
    <location>
        <begin position="75"/>
        <end position="96"/>
    </location>
</feature>
<organism evidence="2 3">
    <name type="scientific">Flavobacterium sangjuense</name>
    <dbReference type="NCBI Taxonomy" id="2518177"/>
    <lineage>
        <taxon>Bacteria</taxon>
        <taxon>Pseudomonadati</taxon>
        <taxon>Bacteroidota</taxon>
        <taxon>Flavobacteriia</taxon>
        <taxon>Flavobacteriales</taxon>
        <taxon>Flavobacteriaceae</taxon>
        <taxon>Flavobacterium</taxon>
    </lineage>
</organism>
<sequence>MALEEIKENVEDIQENAKAYIETSIAYYKLWGFKVAMKSTTLALKFFLIAICLVIVLLFISVAGALALGNLFGSYPLGFLIVAGIYLVLAFLLFLVKDKIVEGPILEKFSEIFFNED</sequence>
<accession>A0A4P7PQQ8</accession>
<proteinExistence type="predicted"/>
<name>A0A4P7PQQ8_9FLAO</name>
<dbReference type="KEGG" id="fsn:GS03_00584"/>
<reference evidence="2 3" key="1">
    <citation type="submission" date="2019-04" db="EMBL/GenBank/DDBJ databases">
        <title>Flavobacterium sp. GS03.</title>
        <authorList>
            <person name="Kim H."/>
        </authorList>
    </citation>
    <scope>NUCLEOTIDE SEQUENCE [LARGE SCALE GENOMIC DNA]</scope>
    <source>
        <strain evidence="2 3">GS03</strain>
    </source>
</reference>
<dbReference type="Proteomes" id="UP000296862">
    <property type="component" value="Chromosome"/>
</dbReference>
<evidence type="ECO:0000313" key="3">
    <source>
        <dbReference type="Proteomes" id="UP000296862"/>
    </source>
</evidence>
<evidence type="ECO:0008006" key="4">
    <source>
        <dbReference type="Google" id="ProtNLM"/>
    </source>
</evidence>
<keyword evidence="1" id="KW-0472">Membrane</keyword>
<keyword evidence="3" id="KW-1185">Reference proteome</keyword>
<evidence type="ECO:0000313" key="2">
    <source>
        <dbReference type="EMBL" id="QBZ97099.1"/>
    </source>
</evidence>
<feature type="transmembrane region" description="Helical" evidence="1">
    <location>
        <begin position="46"/>
        <end position="69"/>
    </location>
</feature>
<keyword evidence="1" id="KW-1133">Transmembrane helix</keyword>
<dbReference type="RefSeq" id="WP_136151073.1">
    <property type="nucleotide sequence ID" value="NZ_CP038810.1"/>
</dbReference>